<evidence type="ECO:0000256" key="1">
    <source>
        <dbReference type="SAM" id="MobiDB-lite"/>
    </source>
</evidence>
<evidence type="ECO:0000313" key="3">
    <source>
        <dbReference type="Proteomes" id="UP000634136"/>
    </source>
</evidence>
<proteinExistence type="predicted"/>
<dbReference type="AlphaFoldDB" id="A0A834TH50"/>
<sequence length="70" mass="7704">MNEKKADKGGGESGKPSIIGNLSNDPLDIREDILLLRPFLLLLQPYFFLEEFNVCPPTQPLGVTAHAPVQ</sequence>
<reference evidence="2" key="1">
    <citation type="submission" date="2020-09" db="EMBL/GenBank/DDBJ databases">
        <title>Genome-Enabled Discovery of Anthraquinone Biosynthesis in Senna tora.</title>
        <authorList>
            <person name="Kang S.-H."/>
            <person name="Pandey R.P."/>
            <person name="Lee C.-M."/>
            <person name="Sim J.-S."/>
            <person name="Jeong J.-T."/>
            <person name="Choi B.-S."/>
            <person name="Jung M."/>
            <person name="Ginzburg D."/>
            <person name="Zhao K."/>
            <person name="Won S.Y."/>
            <person name="Oh T.-J."/>
            <person name="Yu Y."/>
            <person name="Kim N.-H."/>
            <person name="Lee O.R."/>
            <person name="Lee T.-H."/>
            <person name="Bashyal P."/>
            <person name="Kim T.-S."/>
            <person name="Lee W.-H."/>
            <person name="Kawkins C."/>
            <person name="Kim C.-K."/>
            <person name="Kim J.S."/>
            <person name="Ahn B.O."/>
            <person name="Rhee S.Y."/>
            <person name="Sohng J.K."/>
        </authorList>
    </citation>
    <scope>NUCLEOTIDE SEQUENCE</scope>
    <source>
        <tissue evidence="2">Leaf</tissue>
    </source>
</reference>
<accession>A0A834TH50</accession>
<gene>
    <name evidence="2" type="ORF">G2W53_027558</name>
</gene>
<dbReference type="Proteomes" id="UP000634136">
    <property type="component" value="Unassembled WGS sequence"/>
</dbReference>
<protein>
    <submittedName>
        <fullName evidence="2">Uncharacterized protein</fullName>
    </submittedName>
</protein>
<dbReference type="EMBL" id="JAAIUW010000008">
    <property type="protein sequence ID" value="KAF7822103.1"/>
    <property type="molecule type" value="Genomic_DNA"/>
</dbReference>
<comment type="caution">
    <text evidence="2">The sequence shown here is derived from an EMBL/GenBank/DDBJ whole genome shotgun (WGS) entry which is preliminary data.</text>
</comment>
<organism evidence="2 3">
    <name type="scientific">Senna tora</name>
    <dbReference type="NCBI Taxonomy" id="362788"/>
    <lineage>
        <taxon>Eukaryota</taxon>
        <taxon>Viridiplantae</taxon>
        <taxon>Streptophyta</taxon>
        <taxon>Embryophyta</taxon>
        <taxon>Tracheophyta</taxon>
        <taxon>Spermatophyta</taxon>
        <taxon>Magnoliopsida</taxon>
        <taxon>eudicotyledons</taxon>
        <taxon>Gunneridae</taxon>
        <taxon>Pentapetalae</taxon>
        <taxon>rosids</taxon>
        <taxon>fabids</taxon>
        <taxon>Fabales</taxon>
        <taxon>Fabaceae</taxon>
        <taxon>Caesalpinioideae</taxon>
        <taxon>Cassia clade</taxon>
        <taxon>Senna</taxon>
    </lineage>
</organism>
<evidence type="ECO:0000313" key="2">
    <source>
        <dbReference type="EMBL" id="KAF7822103.1"/>
    </source>
</evidence>
<keyword evidence="3" id="KW-1185">Reference proteome</keyword>
<name>A0A834TH50_9FABA</name>
<feature type="region of interest" description="Disordered" evidence="1">
    <location>
        <begin position="1"/>
        <end position="23"/>
    </location>
</feature>
<feature type="compositionally biased region" description="Basic and acidic residues" evidence="1">
    <location>
        <begin position="1"/>
        <end position="10"/>
    </location>
</feature>